<evidence type="ECO:0000313" key="2">
    <source>
        <dbReference type="Proteomes" id="UP000054324"/>
    </source>
</evidence>
<protein>
    <submittedName>
        <fullName evidence="1">Uncharacterized protein</fullName>
    </submittedName>
</protein>
<proteinExistence type="predicted"/>
<reference evidence="1 2" key="1">
    <citation type="submission" date="2013-11" db="EMBL/GenBank/DDBJ databases">
        <title>Opisthorchis viverrini - life in the bile duct.</title>
        <authorList>
            <person name="Young N.D."/>
            <person name="Nagarajan N."/>
            <person name="Lin S.J."/>
            <person name="Korhonen P.K."/>
            <person name="Jex A.R."/>
            <person name="Hall R.S."/>
            <person name="Safavi-Hemami H."/>
            <person name="Kaewkong W."/>
            <person name="Bertrand D."/>
            <person name="Gao S."/>
            <person name="Seet Q."/>
            <person name="Wongkham S."/>
            <person name="Teh B.T."/>
            <person name="Wongkham C."/>
            <person name="Intapan P.M."/>
            <person name="Maleewong W."/>
            <person name="Yang X."/>
            <person name="Hu M."/>
            <person name="Wang Z."/>
            <person name="Hofmann A."/>
            <person name="Sternberg P.W."/>
            <person name="Tan P."/>
            <person name="Wang J."/>
            <person name="Gasser R.B."/>
        </authorList>
    </citation>
    <scope>NUCLEOTIDE SEQUENCE [LARGE SCALE GENOMIC DNA]</scope>
</reference>
<keyword evidence="2" id="KW-1185">Reference proteome</keyword>
<dbReference type="AlphaFoldDB" id="A0A074ZZG1"/>
<dbReference type="EMBL" id="KL596695">
    <property type="protein sequence ID" value="KER28650.1"/>
    <property type="molecule type" value="Genomic_DNA"/>
</dbReference>
<organism evidence="1 2">
    <name type="scientific">Opisthorchis viverrini</name>
    <name type="common">Southeast Asian liver fluke</name>
    <dbReference type="NCBI Taxonomy" id="6198"/>
    <lineage>
        <taxon>Eukaryota</taxon>
        <taxon>Metazoa</taxon>
        <taxon>Spiralia</taxon>
        <taxon>Lophotrochozoa</taxon>
        <taxon>Platyhelminthes</taxon>
        <taxon>Trematoda</taxon>
        <taxon>Digenea</taxon>
        <taxon>Opisthorchiida</taxon>
        <taxon>Opisthorchiata</taxon>
        <taxon>Opisthorchiidae</taxon>
        <taxon>Opisthorchis</taxon>
    </lineage>
</organism>
<gene>
    <name evidence="1" type="ORF">T265_04598</name>
</gene>
<accession>A0A074ZZG1</accession>
<dbReference type="GeneID" id="20318780"/>
<dbReference type="CTD" id="20318780"/>
<sequence length="144" mass="16069">MSSHAASATLYGLTLNLRQAEQTGSRPRSSSSGLQWQIHCIPLPFRSFNLDRRYHTSLPFQFHTPKSSPVRQYKSRDLTGVRQSASPPYCEPVLINVDQCIAVRSPGTTTFGARGLKFLTCHLSARLASVSRKRRCSECQQSTV</sequence>
<dbReference type="Proteomes" id="UP000054324">
    <property type="component" value="Unassembled WGS sequence"/>
</dbReference>
<dbReference type="KEGG" id="ovi:T265_04598"/>
<dbReference type="RefSeq" id="XP_009167637.1">
    <property type="nucleotide sequence ID" value="XM_009169373.1"/>
</dbReference>
<name>A0A074ZZG1_OPIVI</name>
<evidence type="ECO:0000313" key="1">
    <source>
        <dbReference type="EMBL" id="KER28650.1"/>
    </source>
</evidence>